<dbReference type="SUPFAM" id="SSF56300">
    <property type="entry name" value="Metallo-dependent phosphatases"/>
    <property type="match status" value="1"/>
</dbReference>
<evidence type="ECO:0000256" key="3">
    <source>
        <dbReference type="ARBA" id="ARBA00013365"/>
    </source>
</evidence>
<evidence type="ECO:0000256" key="6">
    <source>
        <dbReference type="ARBA" id="ARBA00022839"/>
    </source>
</evidence>
<keyword evidence="6 7" id="KW-0269">Exonuclease</keyword>
<evidence type="ECO:0000256" key="2">
    <source>
        <dbReference type="ARBA" id="ARBA00011322"/>
    </source>
</evidence>
<feature type="domain" description="Calcineurin-like phosphoesterase" evidence="8">
    <location>
        <begin position="13"/>
        <end position="203"/>
    </location>
</feature>
<dbReference type="PANTHER" id="PTHR30337">
    <property type="entry name" value="COMPONENT OF ATP-DEPENDENT DSDNA EXONUCLEASE"/>
    <property type="match status" value="1"/>
</dbReference>
<evidence type="ECO:0000313" key="11">
    <source>
        <dbReference type="Proteomes" id="UP000220836"/>
    </source>
</evidence>
<keyword evidence="7" id="KW-0235">DNA replication</keyword>
<dbReference type="GO" id="GO:0006310">
    <property type="term" value="P:DNA recombination"/>
    <property type="evidence" value="ECO:0007669"/>
    <property type="project" value="UniProtKB-KW"/>
</dbReference>
<protein>
    <recommendedName>
        <fullName evidence="3 7">Nuclease SbcCD subunit D</fullName>
    </recommendedName>
</protein>
<organism evidence="10 11">
    <name type="scientific">Pelagimonas varians</name>
    <dbReference type="NCBI Taxonomy" id="696760"/>
    <lineage>
        <taxon>Bacteria</taxon>
        <taxon>Pseudomonadati</taxon>
        <taxon>Pseudomonadota</taxon>
        <taxon>Alphaproteobacteria</taxon>
        <taxon>Rhodobacterales</taxon>
        <taxon>Roseobacteraceae</taxon>
        <taxon>Pelagimonas</taxon>
    </lineage>
</organism>
<dbReference type="GO" id="GO:0004519">
    <property type="term" value="F:endonuclease activity"/>
    <property type="evidence" value="ECO:0007669"/>
    <property type="project" value="UniProtKB-KW"/>
</dbReference>
<dbReference type="GO" id="GO:0008408">
    <property type="term" value="F:3'-5' exonuclease activity"/>
    <property type="evidence" value="ECO:0007669"/>
    <property type="project" value="InterPro"/>
</dbReference>
<keyword evidence="4 7" id="KW-0540">Nuclease</keyword>
<keyword evidence="7" id="KW-0233">DNA recombination</keyword>
<dbReference type="InterPro" id="IPR026843">
    <property type="entry name" value="SbcD_C"/>
</dbReference>
<dbReference type="GO" id="GO:0006260">
    <property type="term" value="P:DNA replication"/>
    <property type="evidence" value="ECO:0007669"/>
    <property type="project" value="UniProtKB-KW"/>
</dbReference>
<sequence>MGLSLEEDHEVILDQLLETLVVESADVLVIAGDIFDRASPPNSSIRQFNRFLKRVAEETEAAVVMISGNHDSGDRIEAMSVFSTASRVLVRGIADAVETPLLLSDEHGEIAFSALPFSYEYAAREVFGDEGISTPADVIAAQISAARGQVPEGARWVVVAHAFVAGGAVGETERALTRVGGIETVPSDVFDGADYVALGHLHKPQEVGASHIRYSGAPLAFGFDEAGSEKSMTVVDLKAEGVEIRTVAFRPIRQVRSLTGAFSDLLAGTPSEDFIQANLTDENPLIDPMKRLRATYPNACHLAYDRQGRAPETKMLSGGRAAVTPIDMVGDFMKVVRGREPNTAEVAIVADKLHATASGEEQA</sequence>
<evidence type="ECO:0000259" key="9">
    <source>
        <dbReference type="Pfam" id="PF12320"/>
    </source>
</evidence>
<comment type="similarity">
    <text evidence="1 7">Belongs to the SbcD family.</text>
</comment>
<reference evidence="10 11" key="1">
    <citation type="submission" date="2017-05" db="EMBL/GenBank/DDBJ databases">
        <authorList>
            <person name="Song R."/>
            <person name="Chenine A.L."/>
            <person name="Ruprecht R.M."/>
        </authorList>
    </citation>
    <scope>NUCLEOTIDE SEQUENCE [LARGE SCALE GENOMIC DNA]</scope>
    <source>
        <strain evidence="10 11">CECT 8663</strain>
    </source>
</reference>
<evidence type="ECO:0000256" key="5">
    <source>
        <dbReference type="ARBA" id="ARBA00022801"/>
    </source>
</evidence>
<dbReference type="EMBL" id="FXYH01000017">
    <property type="protein sequence ID" value="SMX48202.1"/>
    <property type="molecule type" value="Genomic_DNA"/>
</dbReference>
<keyword evidence="7" id="KW-0255">Endonuclease</keyword>
<dbReference type="Pfam" id="PF00149">
    <property type="entry name" value="Metallophos"/>
    <property type="match status" value="1"/>
</dbReference>
<dbReference type="InterPro" id="IPR041796">
    <property type="entry name" value="Mre11_N"/>
</dbReference>
<evidence type="ECO:0000256" key="4">
    <source>
        <dbReference type="ARBA" id="ARBA00022722"/>
    </source>
</evidence>
<dbReference type="Pfam" id="PF12320">
    <property type="entry name" value="SbcD_C"/>
    <property type="match status" value="1"/>
</dbReference>
<comment type="function">
    <text evidence="7">SbcCD cleaves DNA hairpin structures. These structures can inhibit DNA replication and are intermediates in certain DNA recombination reactions. The complex acts as a 3'-&gt;5' double strand exonuclease that can open hairpins. It also has a 5' single-strand endonuclease activity.</text>
</comment>
<dbReference type="AlphaFoldDB" id="A0A238L197"/>
<accession>A0A238L197</accession>
<evidence type="ECO:0000259" key="8">
    <source>
        <dbReference type="Pfam" id="PF00149"/>
    </source>
</evidence>
<dbReference type="PANTHER" id="PTHR30337:SF0">
    <property type="entry name" value="NUCLEASE SBCCD SUBUNIT D"/>
    <property type="match status" value="1"/>
</dbReference>
<dbReference type="Gene3D" id="3.60.21.10">
    <property type="match status" value="1"/>
</dbReference>
<dbReference type="Proteomes" id="UP000220836">
    <property type="component" value="Unassembled WGS sequence"/>
</dbReference>
<keyword evidence="5 7" id="KW-0378">Hydrolase</keyword>
<evidence type="ECO:0000313" key="10">
    <source>
        <dbReference type="EMBL" id="SMX48202.1"/>
    </source>
</evidence>
<dbReference type="NCBIfam" id="TIGR00619">
    <property type="entry name" value="sbcd"/>
    <property type="match status" value="1"/>
</dbReference>
<comment type="subunit">
    <text evidence="2 7">Heterodimer of SbcC and SbcD.</text>
</comment>
<keyword evidence="11" id="KW-1185">Reference proteome</keyword>
<name>A0A238L197_9RHOB</name>
<evidence type="ECO:0000256" key="1">
    <source>
        <dbReference type="ARBA" id="ARBA00010555"/>
    </source>
</evidence>
<dbReference type="InterPro" id="IPR050535">
    <property type="entry name" value="DNA_Repair-Maintenance_Comp"/>
</dbReference>
<gene>
    <name evidence="7 10" type="primary">sbcD</name>
    <name evidence="10" type="ORF">PEV8663_03757</name>
</gene>
<dbReference type="InterPro" id="IPR004843">
    <property type="entry name" value="Calcineurin-like_PHP"/>
</dbReference>
<dbReference type="InterPro" id="IPR004593">
    <property type="entry name" value="SbcD"/>
</dbReference>
<proteinExistence type="inferred from homology"/>
<dbReference type="InterPro" id="IPR029052">
    <property type="entry name" value="Metallo-depent_PP-like"/>
</dbReference>
<evidence type="ECO:0000256" key="7">
    <source>
        <dbReference type="RuleBase" id="RU363069"/>
    </source>
</evidence>
<feature type="domain" description="Nuclease SbcCD subunit D C-terminal" evidence="9">
    <location>
        <begin position="250"/>
        <end position="317"/>
    </location>
</feature>
<dbReference type="CDD" id="cd00840">
    <property type="entry name" value="MPP_Mre11_N"/>
    <property type="match status" value="1"/>
</dbReference>